<evidence type="ECO:0000313" key="1">
    <source>
        <dbReference type="EMBL" id="KAK6643335.1"/>
    </source>
</evidence>
<gene>
    <name evidence="1" type="ORF">RUM43_004840</name>
</gene>
<evidence type="ECO:0000313" key="2">
    <source>
        <dbReference type="Proteomes" id="UP001372834"/>
    </source>
</evidence>
<proteinExistence type="predicted"/>
<comment type="caution">
    <text evidence="1">The sequence shown here is derived from an EMBL/GenBank/DDBJ whole genome shotgun (WGS) entry which is preliminary data.</text>
</comment>
<reference evidence="1 2" key="1">
    <citation type="submission" date="2023-10" db="EMBL/GenBank/DDBJ databases">
        <title>Genomes of two closely related lineages of the louse Polyplax serrata with different host specificities.</title>
        <authorList>
            <person name="Martinu J."/>
            <person name="Tarabai H."/>
            <person name="Stefka J."/>
            <person name="Hypsa V."/>
        </authorList>
    </citation>
    <scope>NUCLEOTIDE SEQUENCE [LARGE SCALE GENOMIC DNA]</scope>
    <source>
        <strain evidence="1">HR10_N</strain>
    </source>
</reference>
<organism evidence="1 2">
    <name type="scientific">Polyplax serrata</name>
    <name type="common">Common mouse louse</name>
    <dbReference type="NCBI Taxonomy" id="468196"/>
    <lineage>
        <taxon>Eukaryota</taxon>
        <taxon>Metazoa</taxon>
        <taxon>Ecdysozoa</taxon>
        <taxon>Arthropoda</taxon>
        <taxon>Hexapoda</taxon>
        <taxon>Insecta</taxon>
        <taxon>Pterygota</taxon>
        <taxon>Neoptera</taxon>
        <taxon>Paraneoptera</taxon>
        <taxon>Psocodea</taxon>
        <taxon>Troctomorpha</taxon>
        <taxon>Phthiraptera</taxon>
        <taxon>Anoplura</taxon>
        <taxon>Polyplacidae</taxon>
        <taxon>Polyplax</taxon>
    </lineage>
</organism>
<name>A0AAN8SBA8_POLSC</name>
<protein>
    <submittedName>
        <fullName evidence="1">Uncharacterized protein</fullName>
    </submittedName>
</protein>
<dbReference type="Proteomes" id="UP001372834">
    <property type="component" value="Unassembled WGS sequence"/>
</dbReference>
<accession>A0AAN8SBA8</accession>
<dbReference type="AlphaFoldDB" id="A0AAN8SBA8"/>
<dbReference type="EMBL" id="JAWJWE010000002">
    <property type="protein sequence ID" value="KAK6643335.1"/>
    <property type="molecule type" value="Genomic_DNA"/>
</dbReference>
<sequence length="118" mass="12996">MIKTDFQRCTERCGDRGDVDVRDIYVWCDEVSSAWADTNEFSWKIHIVYVLNVTSLKKNGLELVLMVFSGLLAVDLTPKAVLVTRLSALARSSTPMPFVSAPAGRLDTFAFGTGASFS</sequence>